<gene>
    <name evidence="3" type="primary">gumL</name>
    <name evidence="3" type="ORF">GCM10007415_15110</name>
</gene>
<name>A0A917M953_9SPHI</name>
<proteinExistence type="predicted"/>
<accession>A0A917M953</accession>
<feature type="transmembrane region" description="Helical" evidence="1">
    <location>
        <begin position="79"/>
        <end position="102"/>
    </location>
</feature>
<evidence type="ECO:0000313" key="3">
    <source>
        <dbReference type="EMBL" id="GGG83106.1"/>
    </source>
</evidence>
<dbReference type="Pfam" id="PF04230">
    <property type="entry name" value="PS_pyruv_trans"/>
    <property type="match status" value="1"/>
</dbReference>
<dbReference type="EMBL" id="BMER01000001">
    <property type="protein sequence ID" value="GGG83106.1"/>
    <property type="molecule type" value="Genomic_DNA"/>
</dbReference>
<dbReference type="Proteomes" id="UP000660862">
    <property type="component" value="Unassembled WGS sequence"/>
</dbReference>
<dbReference type="InterPro" id="IPR007345">
    <property type="entry name" value="Polysacch_pyruvyl_Trfase"/>
</dbReference>
<keyword evidence="1" id="KW-1133">Transmembrane helix</keyword>
<reference evidence="3" key="1">
    <citation type="journal article" date="2014" name="Int. J. Syst. Evol. Microbiol.">
        <title>Complete genome sequence of Corynebacterium casei LMG S-19264T (=DSM 44701T), isolated from a smear-ripened cheese.</title>
        <authorList>
            <consortium name="US DOE Joint Genome Institute (JGI-PGF)"/>
            <person name="Walter F."/>
            <person name="Albersmeier A."/>
            <person name="Kalinowski J."/>
            <person name="Ruckert C."/>
        </authorList>
    </citation>
    <scope>NUCLEOTIDE SEQUENCE</scope>
    <source>
        <strain evidence="3">CGMCC 1.12195</strain>
    </source>
</reference>
<dbReference type="AlphaFoldDB" id="A0A917M953"/>
<protein>
    <submittedName>
        <fullName evidence="3">GumL protein</fullName>
    </submittedName>
</protein>
<keyword evidence="1" id="KW-0472">Membrane</keyword>
<sequence>MLTEIRANKWTKKMAGKVMIFGQYHRLIKPYHVNLMYFNEKIGPEKKPNVGDLLSKVIFDYLLTYKGVKSLRSKRTLRITFIGSVIQFLTADAIVYGSGFLFEYVAQQFAKKNLKLDIRAVRGPLTKAKLEEIGYEVPTVFGDPAILLPMFYTPPTVGDKKDFLVIPHWKTVDKYIEKGYPVLSPLTADWENFINEIASAKLIISSSLHGIILAEAYGIPAILLDEVEKGNLFKYEDYYQSTGRKEFTKVKTVEEGLRVPPPSIPDLESMKQGLLHAFPAEIFMKR</sequence>
<dbReference type="RefSeq" id="WP_188505281.1">
    <property type="nucleotide sequence ID" value="NZ_BMER01000001.1"/>
</dbReference>
<comment type="caution">
    <text evidence="3">The sequence shown here is derived from an EMBL/GenBank/DDBJ whole genome shotgun (WGS) entry which is preliminary data.</text>
</comment>
<evidence type="ECO:0000256" key="1">
    <source>
        <dbReference type="SAM" id="Phobius"/>
    </source>
</evidence>
<evidence type="ECO:0000259" key="2">
    <source>
        <dbReference type="Pfam" id="PF04230"/>
    </source>
</evidence>
<feature type="domain" description="Polysaccharide pyruvyl transferase" evidence="2">
    <location>
        <begin position="80"/>
        <end position="225"/>
    </location>
</feature>
<reference evidence="3" key="2">
    <citation type="submission" date="2020-09" db="EMBL/GenBank/DDBJ databases">
        <authorList>
            <person name="Sun Q."/>
            <person name="Zhou Y."/>
        </authorList>
    </citation>
    <scope>NUCLEOTIDE SEQUENCE</scope>
    <source>
        <strain evidence="3">CGMCC 1.12195</strain>
    </source>
</reference>
<keyword evidence="1" id="KW-0812">Transmembrane</keyword>
<evidence type="ECO:0000313" key="4">
    <source>
        <dbReference type="Proteomes" id="UP000660862"/>
    </source>
</evidence>
<organism evidence="3 4">
    <name type="scientific">Parapedobacter pyrenivorans</name>
    <dbReference type="NCBI Taxonomy" id="1305674"/>
    <lineage>
        <taxon>Bacteria</taxon>
        <taxon>Pseudomonadati</taxon>
        <taxon>Bacteroidota</taxon>
        <taxon>Sphingobacteriia</taxon>
        <taxon>Sphingobacteriales</taxon>
        <taxon>Sphingobacteriaceae</taxon>
        <taxon>Parapedobacter</taxon>
    </lineage>
</organism>
<keyword evidence="4" id="KW-1185">Reference proteome</keyword>